<organism evidence="1 2">
    <name type="scientific">Hibiscus sabdariffa</name>
    <name type="common">roselle</name>
    <dbReference type="NCBI Taxonomy" id="183260"/>
    <lineage>
        <taxon>Eukaryota</taxon>
        <taxon>Viridiplantae</taxon>
        <taxon>Streptophyta</taxon>
        <taxon>Embryophyta</taxon>
        <taxon>Tracheophyta</taxon>
        <taxon>Spermatophyta</taxon>
        <taxon>Magnoliopsida</taxon>
        <taxon>eudicotyledons</taxon>
        <taxon>Gunneridae</taxon>
        <taxon>Pentapetalae</taxon>
        <taxon>rosids</taxon>
        <taxon>malvids</taxon>
        <taxon>Malvales</taxon>
        <taxon>Malvaceae</taxon>
        <taxon>Malvoideae</taxon>
        <taxon>Hibiscus</taxon>
    </lineage>
</organism>
<dbReference type="EMBL" id="JBBPBN010000067">
    <property type="protein sequence ID" value="KAK8985851.1"/>
    <property type="molecule type" value="Genomic_DNA"/>
</dbReference>
<keyword evidence="2" id="KW-1185">Reference proteome</keyword>
<proteinExistence type="predicted"/>
<name>A0ABR2PBQ7_9ROSI</name>
<accession>A0ABR2PBQ7</accession>
<reference evidence="1 2" key="1">
    <citation type="journal article" date="2024" name="G3 (Bethesda)">
        <title>Genome assembly of Hibiscus sabdariffa L. provides insights into metabolisms of medicinal natural products.</title>
        <authorList>
            <person name="Kim T."/>
        </authorList>
    </citation>
    <scope>NUCLEOTIDE SEQUENCE [LARGE SCALE GENOMIC DNA]</scope>
    <source>
        <strain evidence="1">TK-2024</strain>
        <tissue evidence="1">Old leaves</tissue>
    </source>
</reference>
<sequence>MCACVFLDVLLEHHVVTETNETCADVCRLVELERAKLVCSFRLRWGLTFTLNTSGARFLLRGKYSGTRPFSFNAQRCESCLTEAQRYLPFLRRRGELRWTIKMVTTRSRGQVDPPINVMPGAGTSAQGARSIDPSRFEELESAVAALRAVLSNNRLREIETAQRELAQSVKVLNGETRDAVREIKFEIDELKAQMNLIQVAVGNSVSLDGGQKTRVPEPQRNEGNRDAKELENFLFDIE</sequence>
<protein>
    <submittedName>
        <fullName evidence="1">Uncharacterized protein</fullName>
    </submittedName>
</protein>
<gene>
    <name evidence="1" type="ORF">V6N11_047344</name>
</gene>
<evidence type="ECO:0000313" key="2">
    <source>
        <dbReference type="Proteomes" id="UP001396334"/>
    </source>
</evidence>
<dbReference type="Proteomes" id="UP001396334">
    <property type="component" value="Unassembled WGS sequence"/>
</dbReference>
<comment type="caution">
    <text evidence="1">The sequence shown here is derived from an EMBL/GenBank/DDBJ whole genome shotgun (WGS) entry which is preliminary data.</text>
</comment>
<evidence type="ECO:0000313" key="1">
    <source>
        <dbReference type="EMBL" id="KAK8985851.1"/>
    </source>
</evidence>